<dbReference type="EMBL" id="MN740678">
    <property type="protein sequence ID" value="QHS80371.1"/>
    <property type="molecule type" value="Genomic_DNA"/>
</dbReference>
<evidence type="ECO:0000313" key="1">
    <source>
        <dbReference type="EMBL" id="QHS80371.1"/>
    </source>
</evidence>
<sequence length="192" mass="21481">MNSILYYSNFCEKSKNLLKLLSKSTIKDEIHFVCIDKRTKNDAGEIVILLNKGKTVPLPTGINRVPAMLLLFNGNRILFGNEIKVHLDAKIAGQAGVSTKYDEEPDAFSFSGNTQVVSDNFSFLSQTPDEMAAKGDGGTKQMYFYSGIEEGGSIETPPEDYIPNKIGDNDYQKFQEQRQREIPAIPKINKTY</sequence>
<proteinExistence type="predicted"/>
<accession>A0A6C0ALZ6</accession>
<reference evidence="1" key="1">
    <citation type="journal article" date="2020" name="Nature">
        <title>Giant virus diversity and host interactions through global metagenomics.</title>
        <authorList>
            <person name="Schulz F."/>
            <person name="Roux S."/>
            <person name="Paez-Espino D."/>
            <person name="Jungbluth S."/>
            <person name="Walsh D.A."/>
            <person name="Denef V.J."/>
            <person name="McMahon K.D."/>
            <person name="Konstantinidis K.T."/>
            <person name="Eloe-Fadrosh E.A."/>
            <person name="Kyrpides N.C."/>
            <person name="Woyke T."/>
        </authorList>
    </citation>
    <scope>NUCLEOTIDE SEQUENCE</scope>
    <source>
        <strain evidence="1">GVMAG-S-1039698-54</strain>
    </source>
</reference>
<dbReference type="AlphaFoldDB" id="A0A6C0ALZ6"/>
<organism evidence="1">
    <name type="scientific">viral metagenome</name>
    <dbReference type="NCBI Taxonomy" id="1070528"/>
    <lineage>
        <taxon>unclassified sequences</taxon>
        <taxon>metagenomes</taxon>
        <taxon>organismal metagenomes</taxon>
    </lineage>
</organism>
<name>A0A6C0ALZ6_9ZZZZ</name>
<protein>
    <submittedName>
        <fullName evidence="1">Uncharacterized protein</fullName>
    </submittedName>
</protein>